<evidence type="ECO:0000313" key="1">
    <source>
        <dbReference type="EMBL" id="CAL4206563.1"/>
    </source>
</evidence>
<proteinExistence type="predicted"/>
<protein>
    <submittedName>
        <fullName evidence="1">Uncharacterized protein</fullName>
    </submittedName>
</protein>
<evidence type="ECO:0000313" key="2">
    <source>
        <dbReference type="Proteomes" id="UP001497623"/>
    </source>
</evidence>
<keyword evidence="2" id="KW-1185">Reference proteome</keyword>
<sequence>MPKANTCSGDLAGAKSGSLAGAVVGEDTCVITQVWWSRCSIGRNYAIYRANHTGNAYINTCCYSISGAMGLIVAGAAAVMPRVWQHRCIGRAGVLPTQATCYLWCRP</sequence>
<gene>
    <name evidence="1" type="ORF">MNOR_LOCUS38017</name>
</gene>
<feature type="non-terminal residue" evidence="1">
    <location>
        <position position="107"/>
    </location>
</feature>
<comment type="caution">
    <text evidence="1">The sequence shown here is derived from an EMBL/GenBank/DDBJ whole genome shotgun (WGS) entry which is preliminary data.</text>
</comment>
<name>A0AAV2SKY8_MEGNR</name>
<dbReference type="AlphaFoldDB" id="A0AAV2SKY8"/>
<organism evidence="1 2">
    <name type="scientific">Meganyctiphanes norvegica</name>
    <name type="common">Northern krill</name>
    <name type="synonym">Thysanopoda norvegica</name>
    <dbReference type="NCBI Taxonomy" id="48144"/>
    <lineage>
        <taxon>Eukaryota</taxon>
        <taxon>Metazoa</taxon>
        <taxon>Ecdysozoa</taxon>
        <taxon>Arthropoda</taxon>
        <taxon>Crustacea</taxon>
        <taxon>Multicrustacea</taxon>
        <taxon>Malacostraca</taxon>
        <taxon>Eumalacostraca</taxon>
        <taxon>Eucarida</taxon>
        <taxon>Euphausiacea</taxon>
        <taxon>Euphausiidae</taxon>
        <taxon>Meganyctiphanes</taxon>
    </lineage>
</organism>
<accession>A0AAV2SKY8</accession>
<dbReference type="EMBL" id="CAXKWB010082061">
    <property type="protein sequence ID" value="CAL4206563.1"/>
    <property type="molecule type" value="Genomic_DNA"/>
</dbReference>
<reference evidence="1 2" key="1">
    <citation type="submission" date="2024-05" db="EMBL/GenBank/DDBJ databases">
        <authorList>
            <person name="Wallberg A."/>
        </authorList>
    </citation>
    <scope>NUCLEOTIDE SEQUENCE [LARGE SCALE GENOMIC DNA]</scope>
</reference>
<dbReference type="Proteomes" id="UP001497623">
    <property type="component" value="Unassembled WGS sequence"/>
</dbReference>